<comment type="caution">
    <text evidence="1">The sequence shown here is derived from an EMBL/GenBank/DDBJ whole genome shotgun (WGS) entry which is preliminary data.</text>
</comment>
<protein>
    <submittedName>
        <fullName evidence="1">Uncharacterized protein</fullName>
    </submittedName>
</protein>
<proteinExistence type="predicted"/>
<dbReference type="Proteomes" id="UP000570823">
    <property type="component" value="Unassembled WGS sequence"/>
</dbReference>
<name>A0A7K4HRA2_9EURY</name>
<evidence type="ECO:0000313" key="2">
    <source>
        <dbReference type="Proteomes" id="UP000570823"/>
    </source>
</evidence>
<sequence>MDIWVRIGVVLLLVAGLALPAGAFTADRLDMVIDENGAAIVTFDYTLSWIERIAVFFKIADPSDEFKKALETFSGQSVESVALDDHAASFRVEHFAKISRSGNETTYTTPAIDLRDAEQALNSYWFAPLVQADFSPAVTTVTFPDGSVETLENVAEIPKVSRTLAATP</sequence>
<dbReference type="RefSeq" id="WP_176789423.1">
    <property type="nucleotide sequence ID" value="NZ_JABXWR010000001.1"/>
</dbReference>
<organism evidence="1 2">
    <name type="scientific">Methanofollis tationis</name>
    <dbReference type="NCBI Taxonomy" id="81417"/>
    <lineage>
        <taxon>Archaea</taxon>
        <taxon>Methanobacteriati</taxon>
        <taxon>Methanobacteriota</taxon>
        <taxon>Stenosarchaea group</taxon>
        <taxon>Methanomicrobia</taxon>
        <taxon>Methanomicrobiales</taxon>
        <taxon>Methanomicrobiaceae</taxon>
        <taxon>Methanofollis</taxon>
    </lineage>
</organism>
<dbReference type="AlphaFoldDB" id="A0A7K4HRA2"/>
<keyword evidence="2" id="KW-1185">Reference proteome</keyword>
<evidence type="ECO:0000313" key="1">
    <source>
        <dbReference type="EMBL" id="NVO67814.1"/>
    </source>
</evidence>
<accession>A0A7K4HRA2</accession>
<dbReference type="EMBL" id="JABXWR010000001">
    <property type="protein sequence ID" value="NVO67814.1"/>
    <property type="molecule type" value="Genomic_DNA"/>
</dbReference>
<gene>
    <name evidence="1" type="ORF">HWN36_10985</name>
</gene>
<reference evidence="1 2" key="1">
    <citation type="submission" date="2020-06" db="EMBL/GenBank/DDBJ databases">
        <title>Methanofollis fontis sp. nov., a methanogen isolated from marine sediments near a cold seep at Four-Way Closure Ridge offshore southwestern Taiwan.</title>
        <authorList>
            <person name="Chen S.-C."/>
            <person name="Teng N.-H."/>
            <person name="Lin Y.-S."/>
            <person name="Lai M.-C."/>
            <person name="Chen H.-H."/>
            <person name="Wang C.-C."/>
        </authorList>
    </citation>
    <scope>NUCLEOTIDE SEQUENCE [LARGE SCALE GENOMIC DNA]</scope>
    <source>
        <strain evidence="1 2">DSM 2702</strain>
    </source>
</reference>
<dbReference type="OrthoDB" id="106510at2157"/>